<dbReference type="InterPro" id="IPR028889">
    <property type="entry name" value="USP"/>
</dbReference>
<evidence type="ECO:0000256" key="3">
    <source>
        <dbReference type="ARBA" id="ARBA00022946"/>
    </source>
</evidence>
<feature type="compositionally biased region" description="Basic and acidic residues" evidence="5">
    <location>
        <begin position="190"/>
        <end position="212"/>
    </location>
</feature>
<keyword evidence="3" id="KW-0809">Transit peptide</keyword>
<dbReference type="SUPFAM" id="SSF75620">
    <property type="entry name" value="Release factor"/>
    <property type="match status" value="1"/>
</dbReference>
<proteinExistence type="inferred from homology"/>
<name>A0A0G4N0J7_VERLO</name>
<evidence type="ECO:0000256" key="1">
    <source>
        <dbReference type="ARBA" id="ARBA00004173"/>
    </source>
</evidence>
<feature type="compositionally biased region" description="Basic residues" evidence="5">
    <location>
        <begin position="314"/>
        <end position="325"/>
    </location>
</feature>
<dbReference type="InterPro" id="IPR000352">
    <property type="entry name" value="Pep_chain_release_fac_I"/>
</dbReference>
<protein>
    <recommendedName>
        <fullName evidence="6">USP domain-containing protein</fullName>
    </recommendedName>
</protein>
<feature type="region of interest" description="Disordered" evidence="5">
    <location>
        <begin position="296"/>
        <end position="330"/>
    </location>
</feature>
<dbReference type="GO" id="GO:0032543">
    <property type="term" value="P:mitochondrial translation"/>
    <property type="evidence" value="ECO:0007669"/>
    <property type="project" value="UniProtKB-ARBA"/>
</dbReference>
<organism evidence="7 8">
    <name type="scientific">Verticillium longisporum</name>
    <name type="common">Verticillium dahliae var. longisporum</name>
    <dbReference type="NCBI Taxonomy" id="100787"/>
    <lineage>
        <taxon>Eukaryota</taxon>
        <taxon>Fungi</taxon>
        <taxon>Dikarya</taxon>
        <taxon>Ascomycota</taxon>
        <taxon>Pezizomycotina</taxon>
        <taxon>Sordariomycetes</taxon>
        <taxon>Hypocreomycetidae</taxon>
        <taxon>Glomerellales</taxon>
        <taxon>Plectosphaerellaceae</taxon>
        <taxon>Verticillium</taxon>
    </lineage>
</organism>
<comment type="similarity">
    <text evidence="2">Belongs to the prokaryotic/mitochondrial release factor family.</text>
</comment>
<comment type="subcellular location">
    <subcellularLocation>
        <location evidence="1">Mitochondrion</location>
    </subcellularLocation>
</comment>
<feature type="compositionally biased region" description="Basic residues" evidence="5">
    <location>
        <begin position="462"/>
        <end position="477"/>
    </location>
</feature>
<dbReference type="EMBL" id="CVQI01031831">
    <property type="protein sequence ID" value="CRK39830.1"/>
    <property type="molecule type" value="Genomic_DNA"/>
</dbReference>
<dbReference type="PANTHER" id="PTHR46203">
    <property type="entry name" value="PROBABLE PEPTIDE CHAIN RELEASE FACTOR C12ORF65"/>
    <property type="match status" value="1"/>
</dbReference>
<evidence type="ECO:0000259" key="6">
    <source>
        <dbReference type="PROSITE" id="PS50235"/>
    </source>
</evidence>
<dbReference type="GO" id="GO:0004843">
    <property type="term" value="F:cysteine-type deubiquitinase activity"/>
    <property type="evidence" value="ECO:0007669"/>
    <property type="project" value="InterPro"/>
</dbReference>
<evidence type="ECO:0000256" key="4">
    <source>
        <dbReference type="ARBA" id="ARBA00023128"/>
    </source>
</evidence>
<feature type="domain" description="USP" evidence="6">
    <location>
        <begin position="1"/>
        <end position="125"/>
    </location>
</feature>
<dbReference type="AlphaFoldDB" id="A0A0G4N0J7"/>
<reference evidence="8" key="1">
    <citation type="submission" date="2015-05" db="EMBL/GenBank/DDBJ databases">
        <authorList>
            <person name="Fogelqvist Johan"/>
        </authorList>
    </citation>
    <scope>NUCLEOTIDE SEQUENCE [LARGE SCALE GENOMIC DNA]</scope>
</reference>
<dbReference type="InterPro" id="IPR052405">
    <property type="entry name" value="Mito_Transl_Release_Factor"/>
</dbReference>
<gene>
    <name evidence="7" type="ORF">BN1723_015575</name>
</gene>
<dbReference type="Pfam" id="PF00472">
    <property type="entry name" value="RF-1"/>
    <property type="match status" value="1"/>
</dbReference>
<sequence length="525" mass="57827">MVPQRLNTFIDIPDSLRLPHFMLADEKHLEEDPNGFSTEYKLVLQSVVCHRGESVNSGHYIAFSRVAPKLLTDNRRHDLDPPPDYEEAQWAKFDDLHIDSRVTYVDDIKQSIKEEMPYLLFYQIVPMMEVVSADETETEPPSYADSKASIATSTDPSLADSGHLGTAGSSSGDYFEKATKTQAPSIRFSSDIERPSRDSIDDFDPHSKDSRRTSINPLESVIVRRAKGASASRWAVSAASCGQAATVQNADIIFVMADGQIVEKGDHAALIAKRGMCRAVLQSRLIETDLLSYRNIHPPQDANVNRSPRSSRASNRHRPLPSAKHHGPDHDMKLLARTLLPLLRPHNGSPLRWLGHGAVRSQALSTTLCSQKEQMPQRPKPPPDSDIEESYLKGSGPGGQKINKTNSAVQLKHIPTGIVIKSQATRSRSQNRKIARQLLAERLDDLENGDQSRNAIVAEAKRKKAASAAKKSKRKYRKLEDAGRHDDQPGDDVTVAVASVTGTSQVQVATNPEKTNSTGGKPGEL</sequence>
<feature type="region of interest" description="Disordered" evidence="5">
    <location>
        <begin position="462"/>
        <end position="525"/>
    </location>
</feature>
<dbReference type="Proteomes" id="UP000045706">
    <property type="component" value="Unassembled WGS sequence"/>
</dbReference>
<dbReference type="PROSITE" id="PS50235">
    <property type="entry name" value="USP_3"/>
    <property type="match status" value="1"/>
</dbReference>
<accession>A0A0G4N0J7</accession>
<dbReference type="InterPro" id="IPR045853">
    <property type="entry name" value="Pep_chain_release_fac_I_sf"/>
</dbReference>
<evidence type="ECO:0000256" key="5">
    <source>
        <dbReference type="SAM" id="MobiDB-lite"/>
    </source>
</evidence>
<dbReference type="GO" id="GO:0005739">
    <property type="term" value="C:mitochondrion"/>
    <property type="evidence" value="ECO:0007669"/>
    <property type="project" value="UniProtKB-SubCell"/>
</dbReference>
<dbReference type="InterPro" id="IPR038765">
    <property type="entry name" value="Papain-like_cys_pep_sf"/>
</dbReference>
<dbReference type="InterPro" id="IPR027417">
    <property type="entry name" value="P-loop_NTPase"/>
</dbReference>
<feature type="compositionally biased region" description="Low complexity" evidence="5">
    <location>
        <begin position="491"/>
        <end position="504"/>
    </location>
</feature>
<dbReference type="Gene3D" id="3.30.160.20">
    <property type="match status" value="1"/>
</dbReference>
<dbReference type="PANTHER" id="PTHR46203:SF1">
    <property type="entry name" value="MITOCHONDRIAL TRANSLATION RELEASE FACTOR IN RESCUE"/>
    <property type="match status" value="1"/>
</dbReference>
<evidence type="ECO:0000313" key="7">
    <source>
        <dbReference type="EMBL" id="CRK39830.1"/>
    </source>
</evidence>
<dbReference type="FunFam" id="3.30.160.20:FF:000065">
    <property type="entry name" value="Peptidyl-tRNA hydrolase domain protein"/>
    <property type="match status" value="1"/>
</dbReference>
<dbReference type="GO" id="GO:0003747">
    <property type="term" value="F:translation release factor activity"/>
    <property type="evidence" value="ECO:0007669"/>
    <property type="project" value="InterPro"/>
</dbReference>
<dbReference type="SUPFAM" id="SSF54001">
    <property type="entry name" value="Cysteine proteinases"/>
    <property type="match status" value="1"/>
</dbReference>
<evidence type="ECO:0000256" key="2">
    <source>
        <dbReference type="ARBA" id="ARBA00010835"/>
    </source>
</evidence>
<evidence type="ECO:0000313" key="8">
    <source>
        <dbReference type="Proteomes" id="UP000045706"/>
    </source>
</evidence>
<keyword evidence="4" id="KW-0496">Mitochondrion</keyword>
<feature type="compositionally biased region" description="Polar residues" evidence="5">
    <location>
        <begin position="505"/>
        <end position="519"/>
    </location>
</feature>
<feature type="region of interest" description="Disordered" evidence="5">
    <location>
        <begin position="368"/>
        <end position="407"/>
    </location>
</feature>
<dbReference type="InterPro" id="IPR001394">
    <property type="entry name" value="Peptidase_C19_UCH"/>
</dbReference>
<dbReference type="GO" id="GO:0016579">
    <property type="term" value="P:protein deubiquitination"/>
    <property type="evidence" value="ECO:0007669"/>
    <property type="project" value="InterPro"/>
</dbReference>
<feature type="region of interest" description="Disordered" evidence="5">
    <location>
        <begin position="133"/>
        <end position="215"/>
    </location>
</feature>
<dbReference type="Pfam" id="PF00443">
    <property type="entry name" value="UCH"/>
    <property type="match status" value="1"/>
</dbReference>
<dbReference type="Gene3D" id="3.40.50.300">
    <property type="entry name" value="P-loop containing nucleotide triphosphate hydrolases"/>
    <property type="match status" value="1"/>
</dbReference>
<dbReference type="Gene3D" id="3.90.70.10">
    <property type="entry name" value="Cysteine proteinases"/>
    <property type="match status" value="1"/>
</dbReference>
<feature type="compositionally biased region" description="Basic and acidic residues" evidence="5">
    <location>
        <begin position="478"/>
        <end position="488"/>
    </location>
</feature>